<accession>A0A7R7MQS6</accession>
<keyword evidence="2" id="KW-0732">Signal</keyword>
<name>A0A7R7MQS6_MYCIT</name>
<protein>
    <submittedName>
        <fullName evidence="3">Uncharacterized protein</fullName>
    </submittedName>
</protein>
<gene>
    <name evidence="3" type="ORF">MINTM018_05690</name>
</gene>
<dbReference type="Proteomes" id="UP000595205">
    <property type="component" value="Chromosome"/>
</dbReference>
<proteinExistence type="predicted"/>
<feature type="chain" id="PRO_5032770757" evidence="2">
    <location>
        <begin position="31"/>
        <end position="103"/>
    </location>
</feature>
<sequence>MKIREMIARSLLVGSLAGAALGLGAGVAAADPPPPPPLPATPAAGVVTADAGPRTVGSSSPAGGGRAATAALNMPQRQGDAMVDAPVPRPGAAVIRADSGTGA</sequence>
<dbReference type="EMBL" id="AP024255">
    <property type="protein sequence ID" value="BCO97799.1"/>
    <property type="molecule type" value="Genomic_DNA"/>
</dbReference>
<reference evidence="3 4" key="1">
    <citation type="submission" date="2020-12" db="EMBL/GenBank/DDBJ databases">
        <title>Genome sequence of clinical Mycobacterium intracellulare strains.</title>
        <authorList>
            <person name="Tateishi Y."/>
            <person name="Matsumoto S."/>
            <person name="Fukushima Y."/>
            <person name="Nakajima C."/>
            <person name="Suzuki Y."/>
        </authorList>
    </citation>
    <scope>NUCLEOTIDE SEQUENCE [LARGE SCALE GENOMIC DNA]</scope>
    <source>
        <strain evidence="3 4">M018</strain>
    </source>
</reference>
<evidence type="ECO:0000313" key="4">
    <source>
        <dbReference type="Proteomes" id="UP000595205"/>
    </source>
</evidence>
<evidence type="ECO:0000256" key="2">
    <source>
        <dbReference type="SAM" id="SignalP"/>
    </source>
</evidence>
<organism evidence="3 4">
    <name type="scientific">Mycobacterium intracellulare</name>
    <dbReference type="NCBI Taxonomy" id="1767"/>
    <lineage>
        <taxon>Bacteria</taxon>
        <taxon>Bacillati</taxon>
        <taxon>Actinomycetota</taxon>
        <taxon>Actinomycetes</taxon>
        <taxon>Mycobacteriales</taxon>
        <taxon>Mycobacteriaceae</taxon>
        <taxon>Mycobacterium</taxon>
        <taxon>Mycobacterium avium complex (MAC)</taxon>
    </lineage>
</organism>
<feature type="signal peptide" evidence="2">
    <location>
        <begin position="1"/>
        <end position="30"/>
    </location>
</feature>
<evidence type="ECO:0000256" key="1">
    <source>
        <dbReference type="SAM" id="MobiDB-lite"/>
    </source>
</evidence>
<dbReference type="AlphaFoldDB" id="A0A7R7MQS6"/>
<evidence type="ECO:0000313" key="3">
    <source>
        <dbReference type="EMBL" id="BCO97799.1"/>
    </source>
</evidence>
<dbReference type="RefSeq" id="WP_233461621.1">
    <property type="nucleotide sequence ID" value="NZ_AP024255.1"/>
</dbReference>
<feature type="compositionally biased region" description="Low complexity" evidence="1">
    <location>
        <begin position="41"/>
        <end position="71"/>
    </location>
</feature>
<feature type="region of interest" description="Disordered" evidence="1">
    <location>
        <begin position="25"/>
        <end position="103"/>
    </location>
</feature>
<feature type="compositionally biased region" description="Pro residues" evidence="1">
    <location>
        <begin position="31"/>
        <end position="40"/>
    </location>
</feature>